<gene>
    <name evidence="1" type="ORF">CCASEI_00090</name>
</gene>
<dbReference type="Proteomes" id="UP000019226">
    <property type="component" value="Chromosome"/>
</dbReference>
<accession>A0ABN4C7J0</accession>
<dbReference type="SUPFAM" id="SSF143100">
    <property type="entry name" value="TTHA1013/TTHA0281-like"/>
    <property type="match status" value="1"/>
</dbReference>
<dbReference type="EMBL" id="CP004350">
    <property type="protein sequence ID" value="AHI18605.1"/>
    <property type="molecule type" value="Genomic_DNA"/>
</dbReference>
<name>A0ABN4C7J0_9CORY</name>
<keyword evidence="2" id="KW-1185">Reference proteome</keyword>
<dbReference type="GeneID" id="82876260"/>
<reference evidence="2" key="1">
    <citation type="submission" date="2013-02" db="EMBL/GenBank/DDBJ databases">
        <title>The complete genome sequence of Corynebacterium casei LMG S-19264 (=DSM 44701).</title>
        <authorList>
            <person name="Ruckert C."/>
            <person name="Albersmeier A."/>
            <person name="Kalinowski J."/>
        </authorList>
    </citation>
    <scope>NUCLEOTIDE SEQUENCE [LARGE SCALE GENOMIC DNA]</scope>
    <source>
        <strain evidence="2">LMG S-19264</strain>
    </source>
</reference>
<sequence>MSWSEADQEFAATVNEFPLLSWLDSNEQEAKAGLLNLVSEVVEDMKESGEKIPEPQ</sequence>
<evidence type="ECO:0008006" key="3">
    <source>
        <dbReference type="Google" id="ProtNLM"/>
    </source>
</evidence>
<evidence type="ECO:0000313" key="1">
    <source>
        <dbReference type="EMBL" id="AHI18605.1"/>
    </source>
</evidence>
<evidence type="ECO:0000313" key="2">
    <source>
        <dbReference type="Proteomes" id="UP000019226"/>
    </source>
</evidence>
<organism evidence="1 2">
    <name type="scientific">Corynebacterium casei LMG S-19264</name>
    <dbReference type="NCBI Taxonomy" id="1285583"/>
    <lineage>
        <taxon>Bacteria</taxon>
        <taxon>Bacillati</taxon>
        <taxon>Actinomycetota</taxon>
        <taxon>Actinomycetes</taxon>
        <taxon>Mycobacteriales</taxon>
        <taxon>Corynebacteriaceae</taxon>
        <taxon>Corynebacterium</taxon>
    </lineage>
</organism>
<proteinExistence type="predicted"/>
<dbReference type="RefSeq" id="WP_006822303.1">
    <property type="nucleotide sequence ID" value="NZ_CP004350.1"/>
</dbReference>
<protein>
    <recommendedName>
        <fullName evidence="3">Antitoxin HicB</fullName>
    </recommendedName>
</protein>
<dbReference type="InterPro" id="IPR035069">
    <property type="entry name" value="TTHA1013/TTHA0281-like"/>
</dbReference>